<keyword evidence="2" id="KW-1185">Reference proteome</keyword>
<name>K5BHP2_MYCHD</name>
<dbReference type="EMBL" id="AMRA01000024">
    <property type="protein sequence ID" value="EKF25036.1"/>
    <property type="molecule type" value="Genomic_DNA"/>
</dbReference>
<dbReference type="eggNOG" id="ENOG502ZQZE">
    <property type="taxonomic scope" value="Bacteria"/>
</dbReference>
<dbReference type="STRING" id="1122247.GCA_000379865_03396"/>
<reference evidence="1 2" key="1">
    <citation type="journal article" date="2012" name="J. Bacteriol.">
        <title>Genome sequence of Mycobacterium hassiacum DSM 44199, a rare source of heat-stable mycobacterial proteins.</title>
        <authorList>
            <person name="Tiago I."/>
            <person name="Maranha A."/>
            <person name="Mendes V."/>
            <person name="Alarico S."/>
            <person name="Moynihan P.J."/>
            <person name="Clarke A.J."/>
            <person name="Macedo-Ribeiro S."/>
            <person name="Pereira P.J."/>
            <person name="Empadinhas N."/>
        </authorList>
    </citation>
    <scope>NUCLEOTIDE SEQUENCE [LARGE SCALE GENOMIC DNA]</scope>
    <source>
        <strain evidence="2">DSM 44199 / CIP 105218 / JCM 12690 / 3849</strain>
    </source>
</reference>
<evidence type="ECO:0000313" key="2">
    <source>
        <dbReference type="Proteomes" id="UP000006265"/>
    </source>
</evidence>
<proteinExistence type="predicted"/>
<accession>K5BHP2</accession>
<evidence type="ECO:0000313" key="1">
    <source>
        <dbReference type="EMBL" id="EKF25036.1"/>
    </source>
</evidence>
<protein>
    <submittedName>
        <fullName evidence="1">Uncharacterized protein</fullName>
    </submittedName>
</protein>
<dbReference type="RefSeq" id="WP_005625159.1">
    <property type="nucleotide sequence ID" value="NZ_AMRA01000024.1"/>
</dbReference>
<dbReference type="PATRIC" id="fig|1122247.3.peg.876"/>
<dbReference type="OrthoDB" id="4371734at2"/>
<gene>
    <name evidence="1" type="ORF">C731_0912</name>
</gene>
<sequence>MIRPAALLTGLVLVAATVSGTLPVPGLLTTAAADPVSNGVTYTVVPDVRAGVAPNGLGDWVVEYEKLAGGDPAITDAINRILDDEANGQVWLYAATASKTSPWTFRTRGRLQFRPLTIAELWQGQYNATELPNMPVDTVATRVFGARSGAQIVWKNLFVDEQAGLKRLGELTKQTLPQAYPTPPLGGWGEYYTGWAPVERNFRFWIPVDGGIQLFFPEGQFGREVRTITIPWSALRDLVAPDFQPITS</sequence>
<dbReference type="Proteomes" id="UP000006265">
    <property type="component" value="Unassembled WGS sequence"/>
</dbReference>
<dbReference type="AlphaFoldDB" id="K5BHP2"/>
<comment type="caution">
    <text evidence="1">The sequence shown here is derived from an EMBL/GenBank/DDBJ whole genome shotgun (WGS) entry which is preliminary data.</text>
</comment>
<organism evidence="1 2">
    <name type="scientific">Mycolicibacterium hassiacum (strain DSM 44199 / CIP 105218 / JCM 12690 / 3849)</name>
    <name type="common">Mycobacterium hassiacum</name>
    <dbReference type="NCBI Taxonomy" id="1122247"/>
    <lineage>
        <taxon>Bacteria</taxon>
        <taxon>Bacillati</taxon>
        <taxon>Actinomycetota</taxon>
        <taxon>Actinomycetes</taxon>
        <taxon>Mycobacteriales</taxon>
        <taxon>Mycobacteriaceae</taxon>
        <taxon>Mycolicibacterium</taxon>
    </lineage>
</organism>